<sequence>MTIGLFILLGVVIVYVGAVRSQSATSSLARIQEHGRFAIEYMSRDLRQAGYTGCSENDQIANVLNGTPWWSNLASGALRGYEGDEVYDGSAFGTADGERVAGTDAIFMLGGDGAYYEIEDKPSGVSANFKLADLHNLTKGSIVLICDPQQTTILQVTNSNTANRTIVYNTGTGTPGNCTQRVGYPVPETCTAASGNSYEFLGLARLSEFKPYGYYIGRDSNESTGLSLYRTRLNVTDTSTEAGPVSEVLIPGVEDMQIVYGVDTDGDNNIELFKDADAVSDDDQWSQVRAVRIWLLVAGATQNVLESAQTLSAPFAAHDTSDRRVRRVFTSTIGVRNRLP</sequence>
<dbReference type="GO" id="GO:0043683">
    <property type="term" value="P:type IV pilus assembly"/>
    <property type="evidence" value="ECO:0007669"/>
    <property type="project" value="InterPro"/>
</dbReference>
<dbReference type="Proteomes" id="UP000028252">
    <property type="component" value="Unassembled WGS sequence"/>
</dbReference>
<organism evidence="1 2">
    <name type="scientific">Marinobacterium lacunae</name>
    <dbReference type="NCBI Taxonomy" id="1232683"/>
    <lineage>
        <taxon>Bacteria</taxon>
        <taxon>Pseudomonadati</taxon>
        <taxon>Pseudomonadota</taxon>
        <taxon>Gammaproteobacteria</taxon>
        <taxon>Oceanospirillales</taxon>
        <taxon>Oceanospirillaceae</taxon>
        <taxon>Marinobacterium</taxon>
    </lineage>
</organism>
<reference evidence="1 2" key="1">
    <citation type="submission" date="2014-04" db="EMBL/GenBank/DDBJ databases">
        <title>Marinobacterium kochiensis sp. nov., isolated from sediment sample collected from Kochi backwaters in Kerala, India.</title>
        <authorList>
            <person name="Singh A."/>
            <person name="Pinnaka A.K."/>
        </authorList>
    </citation>
    <scope>NUCLEOTIDE SEQUENCE [LARGE SCALE GENOMIC DNA]</scope>
    <source>
        <strain evidence="1 2">AK27</strain>
    </source>
</reference>
<dbReference type="eggNOG" id="COG4966">
    <property type="taxonomic scope" value="Bacteria"/>
</dbReference>
<gene>
    <name evidence="1" type="ORF">ADIMK_1043</name>
</gene>
<keyword evidence="2" id="KW-1185">Reference proteome</keyword>
<dbReference type="AlphaFoldDB" id="A0A081G1D5"/>
<evidence type="ECO:0000313" key="1">
    <source>
        <dbReference type="EMBL" id="KEA64590.1"/>
    </source>
</evidence>
<comment type="caution">
    <text evidence="1">The sequence shown here is derived from an EMBL/GenBank/DDBJ whole genome shotgun (WGS) entry which is preliminary data.</text>
</comment>
<dbReference type="EMBL" id="JMQN01000015">
    <property type="protein sequence ID" value="KEA64590.1"/>
    <property type="molecule type" value="Genomic_DNA"/>
</dbReference>
<protein>
    <submittedName>
        <fullName evidence="1">Type IV fimbrial biogenesis protein PilW</fullName>
    </submittedName>
</protein>
<accession>A0A081G1D5</accession>
<evidence type="ECO:0000313" key="2">
    <source>
        <dbReference type="Proteomes" id="UP000028252"/>
    </source>
</evidence>
<dbReference type="Pfam" id="PF16074">
    <property type="entry name" value="PilW"/>
    <property type="match status" value="1"/>
</dbReference>
<proteinExistence type="predicted"/>
<name>A0A081G1D5_9GAMM</name>
<dbReference type="InterPro" id="IPR032092">
    <property type="entry name" value="PilW"/>
</dbReference>
<dbReference type="PATRIC" id="fig|1232683.4.peg.1033"/>
<dbReference type="STRING" id="1232683.ADIMK_1043"/>